<comment type="caution">
    <text evidence="1">The sequence shown here is derived from an EMBL/GenBank/DDBJ whole genome shotgun (WGS) entry which is preliminary data.</text>
</comment>
<keyword evidence="2" id="KW-1185">Reference proteome</keyword>
<proteinExistence type="predicted"/>
<evidence type="ECO:0000313" key="1">
    <source>
        <dbReference type="EMBL" id="KAH7923989.1"/>
    </source>
</evidence>
<organism evidence="1 2">
    <name type="scientific">Leucogyrophana mollusca</name>
    <dbReference type="NCBI Taxonomy" id="85980"/>
    <lineage>
        <taxon>Eukaryota</taxon>
        <taxon>Fungi</taxon>
        <taxon>Dikarya</taxon>
        <taxon>Basidiomycota</taxon>
        <taxon>Agaricomycotina</taxon>
        <taxon>Agaricomycetes</taxon>
        <taxon>Agaricomycetidae</taxon>
        <taxon>Boletales</taxon>
        <taxon>Boletales incertae sedis</taxon>
        <taxon>Leucogyrophana</taxon>
    </lineage>
</organism>
<dbReference type="Proteomes" id="UP000790709">
    <property type="component" value="Unassembled WGS sequence"/>
</dbReference>
<gene>
    <name evidence="1" type="ORF">BV22DRAFT_543521</name>
</gene>
<accession>A0ACB8BFE8</accession>
<name>A0ACB8BFE8_9AGAM</name>
<dbReference type="EMBL" id="MU266436">
    <property type="protein sequence ID" value="KAH7923989.1"/>
    <property type="molecule type" value="Genomic_DNA"/>
</dbReference>
<protein>
    <submittedName>
        <fullName evidence="1">Uncharacterized protein</fullName>
    </submittedName>
</protein>
<evidence type="ECO:0000313" key="2">
    <source>
        <dbReference type="Proteomes" id="UP000790709"/>
    </source>
</evidence>
<sequence length="358" mass="39347">MPHAESDDEFGDELDGLDFSAIPELSGIEGQTQNSARSASHRLPARRALPSDSESSGYGLDDDLDLSFLAAADAIEARATNLPVAADRPLPQNSQPTSDATEDARSTYSTSGAPRPSRFFSDSGAHKPPSKVIYHSREILPQPQKRSCTSPLHSPSAAKKGKMKEEPAHDLEVFFDDYENELTCPICCDIFVAAHLGNPCGHTCCGECGYEWLTQNKRSPTCPVCRTKLKKSLPLIPNFSVDNLVSQHIRALANSGKLEWKAGGVKLNDWNTRLRKWKDSSAKRLAQDAKAAGRKQQRRQAVPSINVVDLHHYVRENSSDADPTYEDDEDEVYGQGGDPPPVIRRPSRARTVRVYLGP</sequence>
<reference evidence="1" key="1">
    <citation type="journal article" date="2021" name="New Phytol.">
        <title>Evolutionary innovations through gain and loss of genes in the ectomycorrhizal Boletales.</title>
        <authorList>
            <person name="Wu G."/>
            <person name="Miyauchi S."/>
            <person name="Morin E."/>
            <person name="Kuo A."/>
            <person name="Drula E."/>
            <person name="Varga T."/>
            <person name="Kohler A."/>
            <person name="Feng B."/>
            <person name="Cao Y."/>
            <person name="Lipzen A."/>
            <person name="Daum C."/>
            <person name="Hundley H."/>
            <person name="Pangilinan J."/>
            <person name="Johnson J."/>
            <person name="Barry K."/>
            <person name="LaButti K."/>
            <person name="Ng V."/>
            <person name="Ahrendt S."/>
            <person name="Min B."/>
            <person name="Choi I.G."/>
            <person name="Park H."/>
            <person name="Plett J.M."/>
            <person name="Magnuson J."/>
            <person name="Spatafora J.W."/>
            <person name="Nagy L.G."/>
            <person name="Henrissat B."/>
            <person name="Grigoriev I.V."/>
            <person name="Yang Z.L."/>
            <person name="Xu J."/>
            <person name="Martin F.M."/>
        </authorList>
    </citation>
    <scope>NUCLEOTIDE SEQUENCE</scope>
    <source>
        <strain evidence="1">KUC20120723A-06</strain>
    </source>
</reference>